<dbReference type="AlphaFoldDB" id="A0A7F5QVY9"/>
<reference evidence="5" key="1">
    <citation type="submission" date="2025-08" db="UniProtKB">
        <authorList>
            <consortium name="RefSeq"/>
        </authorList>
    </citation>
    <scope>IDENTIFICATION</scope>
    <source>
        <tissue evidence="5">Entire body</tissue>
    </source>
</reference>
<feature type="signal peptide" evidence="3">
    <location>
        <begin position="1"/>
        <end position="33"/>
    </location>
</feature>
<accession>A0A7F5QVY9</accession>
<dbReference type="GO" id="GO:0031012">
    <property type="term" value="C:extracellular matrix"/>
    <property type="evidence" value="ECO:0007669"/>
    <property type="project" value="TreeGrafter"/>
</dbReference>
<evidence type="ECO:0000256" key="2">
    <source>
        <dbReference type="PROSITE-ProRule" id="PRU00497"/>
    </source>
</evidence>
<organism evidence="4 5">
    <name type="scientific">Agrilus planipennis</name>
    <name type="common">Emerald ash borer</name>
    <name type="synonym">Agrilus marcopoli</name>
    <dbReference type="NCBI Taxonomy" id="224129"/>
    <lineage>
        <taxon>Eukaryota</taxon>
        <taxon>Metazoa</taxon>
        <taxon>Ecdysozoa</taxon>
        <taxon>Arthropoda</taxon>
        <taxon>Hexapoda</taxon>
        <taxon>Insecta</taxon>
        <taxon>Pterygota</taxon>
        <taxon>Neoptera</taxon>
        <taxon>Endopterygota</taxon>
        <taxon>Coleoptera</taxon>
        <taxon>Polyphaga</taxon>
        <taxon>Elateriformia</taxon>
        <taxon>Buprestoidea</taxon>
        <taxon>Buprestidae</taxon>
        <taxon>Agrilinae</taxon>
        <taxon>Agrilus</taxon>
    </lineage>
</organism>
<keyword evidence="4" id="KW-1185">Reference proteome</keyword>
<dbReference type="GO" id="GO:0005615">
    <property type="term" value="C:extracellular space"/>
    <property type="evidence" value="ECO:0007669"/>
    <property type="project" value="TreeGrafter"/>
</dbReference>
<dbReference type="InParanoid" id="A0A7F5QVY9"/>
<dbReference type="Pfam" id="PF00379">
    <property type="entry name" value="Chitin_bind_4"/>
    <property type="match status" value="1"/>
</dbReference>
<evidence type="ECO:0000313" key="5">
    <source>
        <dbReference type="RefSeq" id="XP_025829276.1"/>
    </source>
</evidence>
<dbReference type="GO" id="GO:0042302">
    <property type="term" value="F:structural constituent of cuticle"/>
    <property type="evidence" value="ECO:0007669"/>
    <property type="project" value="UniProtKB-UniRule"/>
</dbReference>
<keyword evidence="1 2" id="KW-0193">Cuticle</keyword>
<evidence type="ECO:0000256" key="1">
    <source>
        <dbReference type="ARBA" id="ARBA00022460"/>
    </source>
</evidence>
<dbReference type="PROSITE" id="PS51155">
    <property type="entry name" value="CHIT_BIND_RR_2"/>
    <property type="match status" value="1"/>
</dbReference>
<keyword evidence="3" id="KW-0732">Signal</keyword>
<sequence>MMATSKYRGDASLVTFFQFWLFTIAFFVAPAQGKDSVSFPNKHILNQLILKGRIELTSKQISTTVLMIFASSTNVFGSDQDDHHGAHYHFDYSVHAPHTGDKKAQTETRDGKFLKGSYTLHEADGTKRVVEYASDPYHGFQALVKRLGHAEHPHHAESHVGVTHWGHF</sequence>
<dbReference type="GeneID" id="108738842"/>
<proteinExistence type="predicted"/>
<evidence type="ECO:0000256" key="3">
    <source>
        <dbReference type="SAM" id="SignalP"/>
    </source>
</evidence>
<dbReference type="PANTHER" id="PTHR12236:SF95">
    <property type="entry name" value="CUTICULAR PROTEIN 76BD, ISOFORM C-RELATED"/>
    <property type="match status" value="1"/>
</dbReference>
<gene>
    <name evidence="5" type="primary">LOC108738842</name>
</gene>
<evidence type="ECO:0000313" key="4">
    <source>
        <dbReference type="Proteomes" id="UP000192223"/>
    </source>
</evidence>
<dbReference type="KEGG" id="apln:108738842"/>
<name>A0A7F5QVY9_AGRPL</name>
<dbReference type="RefSeq" id="XP_025829276.1">
    <property type="nucleotide sequence ID" value="XM_025973491.1"/>
</dbReference>
<dbReference type="Proteomes" id="UP000192223">
    <property type="component" value="Unplaced"/>
</dbReference>
<dbReference type="PANTHER" id="PTHR12236">
    <property type="entry name" value="STRUCTURAL CONTITUENT OF CUTICLE"/>
    <property type="match status" value="1"/>
</dbReference>
<feature type="chain" id="PRO_5029017832" evidence="3">
    <location>
        <begin position="34"/>
        <end position="168"/>
    </location>
</feature>
<dbReference type="InterPro" id="IPR051217">
    <property type="entry name" value="Insect_Cuticle_Struc_Prot"/>
</dbReference>
<protein>
    <submittedName>
        <fullName evidence="5">Larval cuticle protein A2B-like</fullName>
    </submittedName>
</protein>
<dbReference type="OrthoDB" id="6382835at2759"/>
<dbReference type="InterPro" id="IPR000618">
    <property type="entry name" value="Insect_cuticle"/>
</dbReference>